<comment type="similarity">
    <text evidence="1">Belongs to the ATP-dependent AMP-binding enzyme family.</text>
</comment>
<dbReference type="InterPro" id="IPR032387">
    <property type="entry name" value="ACAS_N"/>
</dbReference>
<name>A0AAW6RIC3_GORRU</name>
<dbReference type="InterPro" id="IPR000873">
    <property type="entry name" value="AMP-dep_synth/lig_dom"/>
</dbReference>
<dbReference type="NCBIfam" id="TIGR01217">
    <property type="entry name" value="ac_ac_CoA_syn"/>
    <property type="match status" value="1"/>
</dbReference>
<dbReference type="GO" id="GO:0006629">
    <property type="term" value="P:lipid metabolic process"/>
    <property type="evidence" value="ECO:0007669"/>
    <property type="project" value="InterPro"/>
</dbReference>
<dbReference type="Pfam" id="PF13193">
    <property type="entry name" value="AMP-binding_C"/>
    <property type="match status" value="1"/>
</dbReference>
<feature type="domain" description="Acetyl-coenzyme A synthetase N-terminal" evidence="7">
    <location>
        <begin position="41"/>
        <end position="94"/>
    </location>
</feature>
<dbReference type="InterPro" id="IPR020845">
    <property type="entry name" value="AMP-binding_CS"/>
</dbReference>
<accession>A0AAW6RIC3</accession>
<evidence type="ECO:0000259" key="6">
    <source>
        <dbReference type="Pfam" id="PF13193"/>
    </source>
</evidence>
<dbReference type="PROSITE" id="PS00455">
    <property type="entry name" value="AMP_BINDING"/>
    <property type="match status" value="1"/>
</dbReference>
<dbReference type="Gene3D" id="3.30.300.30">
    <property type="match status" value="1"/>
</dbReference>
<dbReference type="Gene3D" id="3.40.50.12780">
    <property type="entry name" value="N-terminal domain of ligase-like"/>
    <property type="match status" value="1"/>
</dbReference>
<organism evidence="8">
    <name type="scientific">Gordonia rubripertincta</name>
    <name type="common">Rhodococcus corallinus</name>
    <dbReference type="NCBI Taxonomy" id="36822"/>
    <lineage>
        <taxon>Bacteria</taxon>
        <taxon>Bacillati</taxon>
        <taxon>Actinomycetota</taxon>
        <taxon>Actinomycetes</taxon>
        <taxon>Mycobacteriales</taxon>
        <taxon>Gordoniaceae</taxon>
        <taxon>Gordonia</taxon>
    </lineage>
</organism>
<comment type="caution">
    <text evidence="8">The sequence shown here is derived from an EMBL/GenBank/DDBJ whole genome shotgun (WGS) entry which is preliminary data.</text>
</comment>
<dbReference type="GO" id="GO:0030729">
    <property type="term" value="F:acetoacetate-CoA ligase activity"/>
    <property type="evidence" value="ECO:0007669"/>
    <property type="project" value="UniProtKB-EC"/>
</dbReference>
<dbReference type="GO" id="GO:0005524">
    <property type="term" value="F:ATP binding"/>
    <property type="evidence" value="ECO:0007669"/>
    <property type="project" value="UniProtKB-KW"/>
</dbReference>
<keyword evidence="3" id="KW-0547">Nucleotide-binding</keyword>
<sequence>MTTSPEVLWTPSPDRVAATRMSDYQRWLTSDREVRTQGFGELWQWSVDDPTAFWDSIWTYFDVLASAPPRAVLEDADMPGAVWFPGARLNWAENILRRADRDDPAIIALHESASALTTTWRELEQRVANVAAGFRRLGVRPGDRVAAVLPNITETVIAVLATASVGAVWSCCAPDFGVKGLVDRFAQIEPTILIGVDGYQFNGKVLDRRETVEALAAELPTVRHTVMVRNLGDKKLEFLDGVLDFADLAVGDAAPEYEQVPFDHPLWVLYSSGTTGLPKGIVHSHGGILLESLKANALHYDLGPDDRVFIAASTAWVVWNMLIDAMTTGCAIVTYDGSPTLGRPDHQFEICAEHRVTRFGTGAAYLTLCERAAARPGRDFDLTALRSIMSTGSPLPDTTWRWVYEHVSEDVQLGSDSGGTDVATAFIGANPMSPVVTGELQGPCLGVAVEAWNDVGEPVMDQVGEMVITAPMPSMPIYFWNDPEQIRYRGAYFEDFPGVWRHGDWITRTARGTFQVHGRSDSTLNRGGIRMGSADVYQAIETLPEIAESLVIGAELPGGDYHMPLFVVLKQGHELTDELIEKIRDTVRRNVSPRHVPDDILDVPAIPATRTGKRLEIPVKKLIQGMPPEAAINRATVADSRSLDWYVDYAQRFQAARAAARRDR</sequence>
<dbReference type="NCBIfam" id="NF002937">
    <property type="entry name" value="PRK03584.1"/>
    <property type="match status" value="1"/>
</dbReference>
<dbReference type="SUPFAM" id="SSF56801">
    <property type="entry name" value="Acetyl-CoA synthetase-like"/>
    <property type="match status" value="1"/>
</dbReference>
<evidence type="ECO:0000256" key="1">
    <source>
        <dbReference type="ARBA" id="ARBA00006432"/>
    </source>
</evidence>
<feature type="domain" description="AMP-binding enzyme C-terminal" evidence="6">
    <location>
        <begin position="538"/>
        <end position="613"/>
    </location>
</feature>
<evidence type="ECO:0000256" key="3">
    <source>
        <dbReference type="ARBA" id="ARBA00022741"/>
    </source>
</evidence>
<dbReference type="InterPro" id="IPR005914">
    <property type="entry name" value="Acac_CoA_synth"/>
</dbReference>
<dbReference type="Pfam" id="PF00501">
    <property type="entry name" value="AMP-binding"/>
    <property type="match status" value="1"/>
</dbReference>
<dbReference type="PANTHER" id="PTHR42921">
    <property type="entry name" value="ACETOACETYL-COA SYNTHETASE"/>
    <property type="match status" value="1"/>
</dbReference>
<evidence type="ECO:0000313" key="8">
    <source>
        <dbReference type="EMBL" id="MDG6783777.1"/>
    </source>
</evidence>
<keyword evidence="4" id="KW-0067">ATP-binding</keyword>
<dbReference type="InterPro" id="IPR025110">
    <property type="entry name" value="AMP-bd_C"/>
</dbReference>
<feature type="domain" description="AMP-dependent synthetase/ligase" evidence="5">
    <location>
        <begin position="102"/>
        <end position="471"/>
    </location>
</feature>
<reference evidence="8" key="1">
    <citation type="submission" date="2023-04" db="EMBL/GenBank/DDBJ databases">
        <title>Characterization and analysis of the complete genome of Gordonia rubripertincta 112, the degrader of aromatic and aliphatic compounds.</title>
        <authorList>
            <person name="Frantsuzova E."/>
            <person name="Bogun A."/>
            <person name="Delegan Y."/>
        </authorList>
    </citation>
    <scope>NUCLEOTIDE SEQUENCE</scope>
    <source>
        <strain evidence="8">112</strain>
    </source>
</reference>
<dbReference type="InterPro" id="IPR042099">
    <property type="entry name" value="ANL_N_sf"/>
</dbReference>
<proteinExistence type="inferred from homology"/>
<dbReference type="InterPro" id="IPR045851">
    <property type="entry name" value="AMP-bd_C_sf"/>
</dbReference>
<evidence type="ECO:0000259" key="5">
    <source>
        <dbReference type="Pfam" id="PF00501"/>
    </source>
</evidence>
<gene>
    <name evidence="8" type="ORF">QBL07_23470</name>
</gene>
<protein>
    <submittedName>
        <fullName evidence="8">Acetoacetate--CoA ligase</fullName>
        <ecNumber evidence="8">6.2.1.16</ecNumber>
    </submittedName>
</protein>
<dbReference type="EMBL" id="JARUXG010000030">
    <property type="protein sequence ID" value="MDG6783777.1"/>
    <property type="molecule type" value="Genomic_DNA"/>
</dbReference>
<dbReference type="RefSeq" id="WP_005199833.1">
    <property type="nucleotide sequence ID" value="NZ_JAAXPB010000031.1"/>
</dbReference>
<evidence type="ECO:0000256" key="4">
    <source>
        <dbReference type="ARBA" id="ARBA00022840"/>
    </source>
</evidence>
<evidence type="ECO:0000256" key="2">
    <source>
        <dbReference type="ARBA" id="ARBA00022598"/>
    </source>
</evidence>
<keyword evidence="2 8" id="KW-0436">Ligase</keyword>
<dbReference type="AlphaFoldDB" id="A0AAW6RIC3"/>
<evidence type="ECO:0000259" key="7">
    <source>
        <dbReference type="Pfam" id="PF16177"/>
    </source>
</evidence>
<dbReference type="PANTHER" id="PTHR42921:SF1">
    <property type="entry name" value="ACETOACETYL-COA SYNTHETASE"/>
    <property type="match status" value="1"/>
</dbReference>
<dbReference type="Pfam" id="PF16177">
    <property type="entry name" value="ACAS_N"/>
    <property type="match status" value="1"/>
</dbReference>
<dbReference type="EC" id="6.2.1.16" evidence="8"/>